<feature type="region of interest" description="Disordered" evidence="13">
    <location>
        <begin position="54"/>
        <end position="88"/>
    </location>
</feature>
<dbReference type="GO" id="GO:0016020">
    <property type="term" value="C:membrane"/>
    <property type="evidence" value="ECO:0007669"/>
    <property type="project" value="GOC"/>
</dbReference>
<dbReference type="GO" id="GO:2001289">
    <property type="term" value="P:lipid X metabolic process"/>
    <property type="evidence" value="ECO:0007669"/>
    <property type="project" value="UniProtKB-ARBA"/>
</dbReference>
<comment type="catalytic activity">
    <reaction evidence="11">
        <text>a UDP-3-O-[(3R)-3-hydroxyacyl]-N-acetyl-alpha-D-glucosamine + H2O = a UDP-3-O-[(3R)-3-hydroxyacyl]-alpha-D-glucosamine + acetate</text>
        <dbReference type="Rhea" id="RHEA:67816"/>
        <dbReference type="ChEBI" id="CHEBI:15377"/>
        <dbReference type="ChEBI" id="CHEBI:30089"/>
        <dbReference type="ChEBI" id="CHEBI:137740"/>
        <dbReference type="ChEBI" id="CHEBI:173225"/>
        <dbReference type="EC" id="3.5.1.108"/>
    </reaction>
</comment>
<comment type="function">
    <text evidence="12">Involved in the biosynthesis of lipid A, a phosphorylated glycolipid that in bacteria anchors the lipopolysaccharide to the outer membrane of the cell. Lipid A-like molecules in plants may serve as structural components of the outer membranes of mitochondria and/or chloroplasts, or may be involved in signal transduction or plant defense responses.</text>
</comment>
<sequence length="526" mass="56322">MFAGTLAGGRLPSLGSQAPVTNAPCCSGRTSLSMLPVPCKLHVHANRVASRSSVVTAAKRGASKAPPAPDAAGDANTKKRGRPARREVKDVAPQVLERGAPAVPRPSGMQQTLIKSFTLGGVGLHTGEYAVVRVRPAFAGEGRYFVRVPDGTNDSAFQLEGQEEIDIEDMHDMAPEPELEAAKIELFKEYLLDCELAVFDGPFKAWLHARDAERIAARVAEGGEGVDPEFSGEVMMAEAEDIQGLGPREAVIPAHIDSVVCEQGYMQVLGGRPGEQVYDRESTVVGAEQLLAALEACGVDNARIEIEGGFEIPVLDGSALGWTLEVQFAGLRVAPQADGSPEGLRRMALRPTKPVTVCGEDGAYVSFVPEATQRVTAGVNLLATAPVIGKQWYSWCLYEDLPFRFELAPARRYAESPQQLLLMRDMGLLKAGSEGAVLIAFGDRWYDNNMVRFQEAEQARHEAVMLVGALALNAEPGEAGLPVGHVVSYKGTPELHAQFVRALRQSAGSGAWVPVMDEGAEGEDDE</sequence>
<evidence type="ECO:0000256" key="7">
    <source>
        <dbReference type="ARBA" id="ARBA00022723"/>
    </source>
</evidence>
<keyword evidence="5" id="KW-0444">Lipid biosynthesis</keyword>
<name>A0A7S0WZF2_9CHLO</name>
<comment type="similarity">
    <text evidence="3">Belongs to the LpxC family.</text>
</comment>
<comment type="pathway">
    <text evidence="2">Glycolipid biosynthesis; lipid IV(A) biosynthesis; lipid IV(A) from (3R)-3-hydroxytetradecanoyl-[acyl-carrier-protein] and UDP-N-acetyl-alpha-D-glucosamine: step 2/6.</text>
</comment>
<dbReference type="InterPro" id="IPR020568">
    <property type="entry name" value="Ribosomal_Su5_D2-typ_SF"/>
</dbReference>
<dbReference type="InterPro" id="IPR015870">
    <property type="entry name" value="UDP-acyl_N-AcGlcN_deAcase_N"/>
</dbReference>
<gene>
    <name evidence="14" type="ORF">CLEI1391_LOCUS17045</name>
</gene>
<evidence type="ECO:0000256" key="12">
    <source>
        <dbReference type="ARBA" id="ARBA00024987"/>
    </source>
</evidence>
<keyword evidence="8" id="KW-0378">Hydrolase</keyword>
<dbReference type="UniPathway" id="UPA00359">
    <property type="reaction ID" value="UER00478"/>
</dbReference>
<evidence type="ECO:0000256" key="1">
    <source>
        <dbReference type="ARBA" id="ARBA00001947"/>
    </source>
</evidence>
<dbReference type="InterPro" id="IPR004463">
    <property type="entry name" value="UDP-acyl_GlcNac_deAcase"/>
</dbReference>
<dbReference type="InterPro" id="IPR011334">
    <property type="entry name" value="UDP-acyl_GlcNac_deAcase_C"/>
</dbReference>
<accession>A0A7S0WZF2</accession>
<proteinExistence type="inferred from homology"/>
<organism evidence="14">
    <name type="scientific">Chlamydomonas leiostraca</name>
    <dbReference type="NCBI Taxonomy" id="1034604"/>
    <lineage>
        <taxon>Eukaryota</taxon>
        <taxon>Viridiplantae</taxon>
        <taxon>Chlorophyta</taxon>
        <taxon>core chlorophytes</taxon>
        <taxon>Chlorophyceae</taxon>
        <taxon>CS clade</taxon>
        <taxon>Chlamydomonadales</taxon>
        <taxon>Chlamydomonadaceae</taxon>
        <taxon>Chlamydomonas</taxon>
    </lineage>
</organism>
<evidence type="ECO:0000256" key="2">
    <source>
        <dbReference type="ARBA" id="ARBA00005002"/>
    </source>
</evidence>
<evidence type="ECO:0000256" key="9">
    <source>
        <dbReference type="ARBA" id="ARBA00022833"/>
    </source>
</evidence>
<keyword evidence="10" id="KW-0443">Lipid metabolism</keyword>
<comment type="cofactor">
    <cofactor evidence="1">
        <name>Zn(2+)</name>
        <dbReference type="ChEBI" id="CHEBI:29105"/>
    </cofactor>
</comment>
<dbReference type="EC" id="3.5.1.108" evidence="4"/>
<evidence type="ECO:0000256" key="5">
    <source>
        <dbReference type="ARBA" id="ARBA00022516"/>
    </source>
</evidence>
<dbReference type="GO" id="GO:0009245">
    <property type="term" value="P:lipid A biosynthetic process"/>
    <property type="evidence" value="ECO:0007669"/>
    <property type="project" value="UniProtKB-KW"/>
</dbReference>
<keyword evidence="6" id="KW-0441">Lipid A biosynthesis</keyword>
<evidence type="ECO:0000256" key="13">
    <source>
        <dbReference type="SAM" id="MobiDB-lite"/>
    </source>
</evidence>
<dbReference type="Gene3D" id="3.30.1700.10">
    <property type="entry name" value="lpxc deacetylase, domain 2"/>
    <property type="match status" value="1"/>
</dbReference>
<dbReference type="SUPFAM" id="SSF54211">
    <property type="entry name" value="Ribosomal protein S5 domain 2-like"/>
    <property type="match status" value="3"/>
</dbReference>
<keyword evidence="7" id="KW-0479">Metal-binding</keyword>
<dbReference type="PANTHER" id="PTHR33694">
    <property type="entry name" value="UDP-3-O-ACYL-N-ACETYLGLUCOSAMINE DEACETYLASE 1, MITOCHONDRIAL-RELATED"/>
    <property type="match status" value="1"/>
</dbReference>
<dbReference type="GO" id="GO:0046872">
    <property type="term" value="F:metal ion binding"/>
    <property type="evidence" value="ECO:0007669"/>
    <property type="project" value="UniProtKB-KW"/>
</dbReference>
<protein>
    <recommendedName>
        <fullName evidence="4">UDP-3-O-acyl-N-acetylglucosamine deacetylase</fullName>
        <ecNumber evidence="4">3.5.1.108</ecNumber>
    </recommendedName>
</protein>
<dbReference type="Gene3D" id="3.30.230.20">
    <property type="entry name" value="lpxc deacetylase, domain 1"/>
    <property type="match status" value="2"/>
</dbReference>
<keyword evidence="9" id="KW-0862">Zinc</keyword>
<evidence type="ECO:0000256" key="8">
    <source>
        <dbReference type="ARBA" id="ARBA00022801"/>
    </source>
</evidence>
<dbReference type="EMBL" id="HBFB01030493">
    <property type="protein sequence ID" value="CAD8692862.1"/>
    <property type="molecule type" value="Transcribed_RNA"/>
</dbReference>
<reference evidence="14" key="1">
    <citation type="submission" date="2021-01" db="EMBL/GenBank/DDBJ databases">
        <authorList>
            <person name="Corre E."/>
            <person name="Pelletier E."/>
            <person name="Niang G."/>
            <person name="Scheremetjew M."/>
            <person name="Finn R."/>
            <person name="Kale V."/>
            <person name="Holt S."/>
            <person name="Cochrane G."/>
            <person name="Meng A."/>
            <person name="Brown T."/>
            <person name="Cohen L."/>
        </authorList>
    </citation>
    <scope>NUCLEOTIDE SEQUENCE</scope>
    <source>
        <strain evidence="14">SAG 11-49</strain>
    </source>
</reference>
<evidence type="ECO:0000256" key="3">
    <source>
        <dbReference type="ARBA" id="ARBA00006170"/>
    </source>
</evidence>
<evidence type="ECO:0000256" key="11">
    <source>
        <dbReference type="ARBA" id="ARBA00024535"/>
    </source>
</evidence>
<dbReference type="AlphaFoldDB" id="A0A7S0WZF2"/>
<evidence type="ECO:0000256" key="4">
    <source>
        <dbReference type="ARBA" id="ARBA00012745"/>
    </source>
</evidence>
<dbReference type="GO" id="GO:0103117">
    <property type="term" value="F:UDP-3-O-acyl-N-acetylglucosamine deacetylase activity"/>
    <property type="evidence" value="ECO:0007669"/>
    <property type="project" value="UniProtKB-EC"/>
</dbReference>
<dbReference type="Pfam" id="PF03331">
    <property type="entry name" value="LpxC"/>
    <property type="match status" value="1"/>
</dbReference>
<dbReference type="PANTHER" id="PTHR33694:SF1">
    <property type="entry name" value="UDP-3-O-ACYL-N-ACETYLGLUCOSAMINE DEACETYLASE 1, MITOCHONDRIAL-RELATED"/>
    <property type="match status" value="1"/>
</dbReference>
<evidence type="ECO:0000313" key="14">
    <source>
        <dbReference type="EMBL" id="CAD8692862.1"/>
    </source>
</evidence>
<evidence type="ECO:0000256" key="6">
    <source>
        <dbReference type="ARBA" id="ARBA00022556"/>
    </source>
</evidence>
<evidence type="ECO:0000256" key="10">
    <source>
        <dbReference type="ARBA" id="ARBA00023098"/>
    </source>
</evidence>